<keyword evidence="4" id="KW-1185">Reference proteome</keyword>
<comment type="caution">
    <text evidence="2">The sequence shown here is derived from an EMBL/GenBank/DDBJ whole genome shotgun (WGS) entry which is preliminary data.</text>
</comment>
<dbReference type="EMBL" id="BLAL01000356">
    <property type="protein sequence ID" value="GET04652.1"/>
    <property type="molecule type" value="Genomic_DNA"/>
</dbReference>
<dbReference type="Proteomes" id="UP000247702">
    <property type="component" value="Unassembled WGS sequence"/>
</dbReference>
<reference evidence="2 4" key="1">
    <citation type="submission" date="2017-11" db="EMBL/GenBank/DDBJ databases">
        <title>The genome of Rhizophagus clarus HR1 reveals common genetic basis of auxotrophy among arbuscular mycorrhizal fungi.</title>
        <authorList>
            <person name="Kobayashi Y."/>
        </authorList>
    </citation>
    <scope>NUCLEOTIDE SEQUENCE [LARGE SCALE GENOMIC DNA]</scope>
    <source>
        <strain evidence="2 4">HR1</strain>
    </source>
</reference>
<dbReference type="InterPro" id="IPR027417">
    <property type="entry name" value="P-loop_NTPase"/>
</dbReference>
<keyword evidence="1" id="KW-0472">Membrane</keyword>
<dbReference type="EMBL" id="BEXD01004150">
    <property type="protein sequence ID" value="GBC07535.1"/>
    <property type="molecule type" value="Genomic_DNA"/>
</dbReference>
<dbReference type="SUPFAM" id="SSF52540">
    <property type="entry name" value="P-loop containing nucleoside triphosphate hydrolases"/>
    <property type="match status" value="1"/>
</dbReference>
<keyword evidence="1" id="KW-0812">Transmembrane</keyword>
<dbReference type="Proteomes" id="UP000615446">
    <property type="component" value="Unassembled WGS sequence"/>
</dbReference>
<evidence type="ECO:0000313" key="4">
    <source>
        <dbReference type="Proteomes" id="UP000247702"/>
    </source>
</evidence>
<organism evidence="2 4">
    <name type="scientific">Rhizophagus clarus</name>
    <dbReference type="NCBI Taxonomy" id="94130"/>
    <lineage>
        <taxon>Eukaryota</taxon>
        <taxon>Fungi</taxon>
        <taxon>Fungi incertae sedis</taxon>
        <taxon>Mucoromycota</taxon>
        <taxon>Glomeromycotina</taxon>
        <taxon>Glomeromycetes</taxon>
        <taxon>Glomerales</taxon>
        <taxon>Glomeraceae</taxon>
        <taxon>Rhizophagus</taxon>
    </lineage>
</organism>
<name>A0A2Z6S908_9GLOM</name>
<evidence type="ECO:0000256" key="1">
    <source>
        <dbReference type="SAM" id="Phobius"/>
    </source>
</evidence>
<protein>
    <recommendedName>
        <fullName evidence="5">G domain-containing protein</fullName>
    </recommendedName>
</protein>
<keyword evidence="1" id="KW-1133">Transmembrane helix</keyword>
<dbReference type="OrthoDB" id="2313066at2759"/>
<dbReference type="Gene3D" id="3.40.50.300">
    <property type="entry name" value="P-loop containing nucleotide triphosphate hydrolases"/>
    <property type="match status" value="1"/>
</dbReference>
<gene>
    <name evidence="3" type="ORF">RCL2_003095000</name>
    <name evidence="2" type="ORF">RclHR1_07510011</name>
</gene>
<feature type="transmembrane region" description="Helical" evidence="1">
    <location>
        <begin position="385"/>
        <end position="409"/>
    </location>
</feature>
<reference evidence="3" key="2">
    <citation type="submission" date="2019-10" db="EMBL/GenBank/DDBJ databases">
        <title>Conservation and host-specific expression of non-tandemly repeated heterogenous ribosome RNA gene in arbuscular mycorrhizal fungi.</title>
        <authorList>
            <person name="Maeda T."/>
            <person name="Kobayashi Y."/>
            <person name="Nakagawa T."/>
            <person name="Ezawa T."/>
            <person name="Yamaguchi K."/>
            <person name="Bino T."/>
            <person name="Nishimoto Y."/>
            <person name="Shigenobu S."/>
            <person name="Kawaguchi M."/>
        </authorList>
    </citation>
    <scope>NUCLEOTIDE SEQUENCE</scope>
    <source>
        <strain evidence="3">HR1</strain>
    </source>
</reference>
<sequence>MKKTILAIGSTGLGKTTMARLLCGANVEGSSGTDSSTKEAEIHETDEFLYIDTRGFGDSFGTPDEEIFHDMMRLFQRHGKNNIFNIDIILWFCSESGREMDHLRREAKFIQRFTEYTDGCESIDIWKNVLIITKGTFPSRELVNGPKSAAKNACQAFYNMQINEDFSFIKHFPCWIYDIDSLSRDSILWAKMDPETRLDFNCYSQDEIKSKIQHFIPDFSPISVHFKKGKCQKCDSIGDPRLFSSRCHTTLTFKHSIEIDYFHPEQTVRFHSGSKFLGHEPDETSIKKFLENKLASNPNKPPESQVSSEIGEEIVELSKSDLDGFQMQETPEPPQPSRMSQIISQVSQAASKASRVAVSLLPTVAVARNITFGSVTGGVAYTPSVYLLSAASTSVAVLAVCIGGVMYYYETKHIKCKMCKRFIGEIGCIEKCDNCKEEWEKTGCETGYGCCKQKEETLGCQACEKCTICQETAIKLNSQGCRQCCAKCKEMWNTPGCDVSFEHNVVMID</sequence>
<evidence type="ECO:0000313" key="3">
    <source>
        <dbReference type="EMBL" id="GET04652.1"/>
    </source>
</evidence>
<accession>A0A2Z6S908</accession>
<evidence type="ECO:0000313" key="2">
    <source>
        <dbReference type="EMBL" id="GBC07535.1"/>
    </source>
</evidence>
<proteinExistence type="predicted"/>
<dbReference type="AlphaFoldDB" id="A0A2Z6S908"/>
<evidence type="ECO:0008006" key="5">
    <source>
        <dbReference type="Google" id="ProtNLM"/>
    </source>
</evidence>